<evidence type="ECO:0000313" key="3">
    <source>
        <dbReference type="Proteomes" id="UP000605970"/>
    </source>
</evidence>
<sequence length="132" mass="15127">MLINIFLLLLFLLFKSTNSCIGNNENIFCENNPNNKTFNCCSGLICKHLPIYGYKCFNNSINCINENEFCETNIDGCCYGSKCTKNNKCEKCKIRNELCNQGECCDGLFCDIRIKPFKCNSSMAKFKYNLIK</sequence>
<dbReference type="EMBL" id="JABEBT010000230">
    <property type="protein sequence ID" value="KAF7623545.1"/>
    <property type="molecule type" value="Genomic_DNA"/>
</dbReference>
<accession>A0A8S9Z5Y9</accession>
<evidence type="ECO:0000313" key="2">
    <source>
        <dbReference type="EMBL" id="KAF7623545.1"/>
    </source>
</evidence>
<reference evidence="2" key="1">
    <citation type="journal article" date="2020" name="Ecol. Evol.">
        <title>Genome structure and content of the rice root-knot nematode (Meloidogyne graminicola).</title>
        <authorList>
            <person name="Phan N.T."/>
            <person name="Danchin E.G.J."/>
            <person name="Klopp C."/>
            <person name="Perfus-Barbeoch L."/>
            <person name="Kozlowski D.K."/>
            <person name="Koutsovoulos G.D."/>
            <person name="Lopez-Roques C."/>
            <person name="Bouchez O."/>
            <person name="Zahm M."/>
            <person name="Besnard G."/>
            <person name="Bellafiore S."/>
        </authorList>
    </citation>
    <scope>NUCLEOTIDE SEQUENCE</scope>
    <source>
        <strain evidence="2">VN-18</strain>
    </source>
</reference>
<gene>
    <name evidence="2" type="ORF">Mgra_00010154</name>
</gene>
<evidence type="ECO:0000256" key="1">
    <source>
        <dbReference type="SAM" id="SignalP"/>
    </source>
</evidence>
<keyword evidence="3" id="KW-1185">Reference proteome</keyword>
<organism evidence="2 3">
    <name type="scientific">Meloidogyne graminicola</name>
    <dbReference type="NCBI Taxonomy" id="189291"/>
    <lineage>
        <taxon>Eukaryota</taxon>
        <taxon>Metazoa</taxon>
        <taxon>Ecdysozoa</taxon>
        <taxon>Nematoda</taxon>
        <taxon>Chromadorea</taxon>
        <taxon>Rhabditida</taxon>
        <taxon>Tylenchina</taxon>
        <taxon>Tylenchomorpha</taxon>
        <taxon>Tylenchoidea</taxon>
        <taxon>Meloidogynidae</taxon>
        <taxon>Meloidogyninae</taxon>
        <taxon>Meloidogyne</taxon>
    </lineage>
</organism>
<dbReference type="AlphaFoldDB" id="A0A8S9Z5Y9"/>
<name>A0A8S9Z5Y9_9BILA</name>
<dbReference type="Proteomes" id="UP000605970">
    <property type="component" value="Unassembled WGS sequence"/>
</dbReference>
<proteinExistence type="predicted"/>
<protein>
    <submittedName>
        <fullName evidence="2">Uncharacterized protein</fullName>
    </submittedName>
</protein>
<comment type="caution">
    <text evidence="2">The sequence shown here is derived from an EMBL/GenBank/DDBJ whole genome shotgun (WGS) entry which is preliminary data.</text>
</comment>
<feature type="signal peptide" evidence="1">
    <location>
        <begin position="1"/>
        <end position="19"/>
    </location>
</feature>
<keyword evidence="1" id="KW-0732">Signal</keyword>
<feature type="chain" id="PRO_5035784874" evidence="1">
    <location>
        <begin position="20"/>
        <end position="132"/>
    </location>
</feature>